<dbReference type="EMBL" id="BAABCQ010000002">
    <property type="protein sequence ID" value="GAA3951961.1"/>
    <property type="molecule type" value="Genomic_DNA"/>
</dbReference>
<evidence type="ECO:0000313" key="1">
    <source>
        <dbReference type="EMBL" id="GAA3951961.1"/>
    </source>
</evidence>
<protein>
    <submittedName>
        <fullName evidence="1">Uncharacterized protein</fullName>
    </submittedName>
</protein>
<organism evidence="1 2">
    <name type="scientific">Streptomyces marokkonensis</name>
    <dbReference type="NCBI Taxonomy" id="324855"/>
    <lineage>
        <taxon>Bacteria</taxon>
        <taxon>Bacillati</taxon>
        <taxon>Actinomycetota</taxon>
        <taxon>Actinomycetes</taxon>
        <taxon>Kitasatosporales</taxon>
        <taxon>Streptomycetaceae</taxon>
        <taxon>Streptomyces</taxon>
    </lineage>
</organism>
<dbReference type="Proteomes" id="UP001500034">
    <property type="component" value="Unassembled WGS sequence"/>
</dbReference>
<accession>A0ABP7NQJ0</accession>
<evidence type="ECO:0000313" key="2">
    <source>
        <dbReference type="Proteomes" id="UP001500034"/>
    </source>
</evidence>
<sequence>MSLLKSVGSSRGNAETGFIRSVDDAVHRFYTTVVVHLDTRPARRAPVRESATAG</sequence>
<gene>
    <name evidence="1" type="ORF">GCM10022384_02010</name>
</gene>
<name>A0ABP7NQJ0_9ACTN</name>
<reference evidence="2" key="1">
    <citation type="journal article" date="2019" name="Int. J. Syst. Evol. Microbiol.">
        <title>The Global Catalogue of Microorganisms (GCM) 10K type strain sequencing project: providing services to taxonomists for standard genome sequencing and annotation.</title>
        <authorList>
            <consortium name="The Broad Institute Genomics Platform"/>
            <consortium name="The Broad Institute Genome Sequencing Center for Infectious Disease"/>
            <person name="Wu L."/>
            <person name="Ma J."/>
        </authorList>
    </citation>
    <scope>NUCLEOTIDE SEQUENCE [LARGE SCALE GENOMIC DNA]</scope>
    <source>
        <strain evidence="2">JCM 17027</strain>
    </source>
</reference>
<proteinExistence type="predicted"/>
<comment type="caution">
    <text evidence="1">The sequence shown here is derived from an EMBL/GenBank/DDBJ whole genome shotgun (WGS) entry which is preliminary data.</text>
</comment>
<keyword evidence="2" id="KW-1185">Reference proteome</keyword>